<dbReference type="RefSeq" id="WP_093390653.1">
    <property type="nucleotide sequence ID" value="NZ_FOTW01000032.1"/>
</dbReference>
<proteinExistence type="inferred from homology"/>
<dbReference type="AlphaFoldDB" id="A0A1I4TM49"/>
<dbReference type="InterPro" id="IPR003423">
    <property type="entry name" value="OMP_efflux"/>
</dbReference>
<dbReference type="Gene3D" id="1.20.1600.10">
    <property type="entry name" value="Outer membrane efflux proteins (OEP)"/>
    <property type="match status" value="1"/>
</dbReference>
<dbReference type="PANTHER" id="PTHR30203">
    <property type="entry name" value="OUTER MEMBRANE CATION EFFLUX PROTEIN"/>
    <property type="match status" value="1"/>
</dbReference>
<dbReference type="OrthoDB" id="9770517at2"/>
<dbReference type="Pfam" id="PF02321">
    <property type="entry name" value="OEP"/>
    <property type="match status" value="2"/>
</dbReference>
<keyword evidence="2" id="KW-0564">Palmitate</keyword>
<dbReference type="GO" id="GO:0015562">
    <property type="term" value="F:efflux transmembrane transporter activity"/>
    <property type="evidence" value="ECO:0007669"/>
    <property type="project" value="InterPro"/>
</dbReference>
<dbReference type="Gene3D" id="2.20.200.10">
    <property type="entry name" value="Outer membrane efflux proteins (OEP)"/>
    <property type="match status" value="1"/>
</dbReference>
<evidence type="ECO:0000313" key="3">
    <source>
        <dbReference type="EMBL" id="SFM77637.1"/>
    </source>
</evidence>
<organism evidence="3 4">
    <name type="scientific">Rugamonas rubra</name>
    <dbReference type="NCBI Taxonomy" id="758825"/>
    <lineage>
        <taxon>Bacteria</taxon>
        <taxon>Pseudomonadati</taxon>
        <taxon>Pseudomonadota</taxon>
        <taxon>Betaproteobacteria</taxon>
        <taxon>Burkholderiales</taxon>
        <taxon>Oxalobacteraceae</taxon>
        <taxon>Telluria group</taxon>
        <taxon>Rugamonas</taxon>
    </lineage>
</organism>
<reference evidence="3 4" key="1">
    <citation type="submission" date="2016-10" db="EMBL/GenBank/DDBJ databases">
        <authorList>
            <person name="de Groot N.N."/>
        </authorList>
    </citation>
    <scope>NUCLEOTIDE SEQUENCE [LARGE SCALE GENOMIC DNA]</scope>
    <source>
        <strain evidence="3 4">ATCC 43154</strain>
    </source>
</reference>
<name>A0A1I4TM49_9BURK</name>
<dbReference type="Proteomes" id="UP000199470">
    <property type="component" value="Unassembled WGS sequence"/>
</dbReference>
<keyword evidence="4" id="KW-1185">Reference proteome</keyword>
<keyword evidence="2 3" id="KW-0449">Lipoprotein</keyword>
<keyword evidence="2" id="KW-0812">Transmembrane</keyword>
<keyword evidence="2" id="KW-1134">Transmembrane beta strand</keyword>
<evidence type="ECO:0000256" key="2">
    <source>
        <dbReference type="RuleBase" id="RU362097"/>
    </source>
</evidence>
<dbReference type="InterPro" id="IPR010131">
    <property type="entry name" value="MdtP/NodT-like"/>
</dbReference>
<keyword evidence="2" id="KW-0472">Membrane</keyword>
<dbReference type="EMBL" id="FOTW01000032">
    <property type="protein sequence ID" value="SFM77637.1"/>
    <property type="molecule type" value="Genomic_DNA"/>
</dbReference>
<dbReference type="NCBIfam" id="TIGR01845">
    <property type="entry name" value="outer_NodT"/>
    <property type="match status" value="1"/>
</dbReference>
<dbReference type="PANTHER" id="PTHR30203:SF33">
    <property type="entry name" value="BLR4455 PROTEIN"/>
    <property type="match status" value="1"/>
</dbReference>
<comment type="similarity">
    <text evidence="1 2">Belongs to the outer membrane factor (OMF) (TC 1.B.17) family.</text>
</comment>
<protein>
    <submittedName>
        <fullName evidence="3">Efflux transporter, outer membrane factor (OMF) lipoprotein, NodT family</fullName>
    </submittedName>
</protein>
<sequence>MIRTPSTHRHTSNANKAGGLPIARPLASLAGLALALALGGCAVGPAYQTPSTPQPAEFKEARGWQPAAPADTLERGPWWQLFGDPQLDELVAAVEVSNQNVAAAVASYAQARAAVGEQRAALFPSVDLGGAANRSGGGGDTRSASQYKLDIGASWEPDVWGKLRAGANGAQAGAAASAADLAAARLSAQGELALDYFSLRQADAQLALLEATVRGYARVLEITQNRFGAGIAARSDVLQAQTQLASARIDLVGLARQRAQLEHAIAVLLGKAPADFSLAVAPWRATVPEVPLALPSTLLQRRPDIAAAERRVAAANEQIGVARAAYFPSLSLSGSYGVAGSAVGGLLNASNSLWSLGLSAGQSLFNAGATAARVGGAEAGRDVAVAHYRQTVLAAFADVENQLAATRALLLQQDLRRLASEAADQVETQMLNRYRAGQVAYTEVVTAQNTALAARRALIQAQADRQTTAIALIQSLGGGWHATP</sequence>
<dbReference type="GO" id="GO:0005886">
    <property type="term" value="C:plasma membrane"/>
    <property type="evidence" value="ECO:0007669"/>
    <property type="project" value="UniProtKB-SubCell"/>
</dbReference>
<dbReference type="SUPFAM" id="SSF56954">
    <property type="entry name" value="Outer membrane efflux proteins (OEP)"/>
    <property type="match status" value="1"/>
</dbReference>
<accession>A0A1I4TM49</accession>
<comment type="subcellular location">
    <subcellularLocation>
        <location evidence="2">Cell membrane</location>
        <topology evidence="2">Lipid-anchor</topology>
    </subcellularLocation>
</comment>
<dbReference type="STRING" id="758825.SAMN02982985_05260"/>
<evidence type="ECO:0000313" key="4">
    <source>
        <dbReference type="Proteomes" id="UP000199470"/>
    </source>
</evidence>
<evidence type="ECO:0000256" key="1">
    <source>
        <dbReference type="ARBA" id="ARBA00007613"/>
    </source>
</evidence>
<gene>
    <name evidence="3" type="ORF">SAMN02982985_05260</name>
</gene>